<evidence type="ECO:0000313" key="1">
    <source>
        <dbReference type="EMBL" id="PBK68736.1"/>
    </source>
</evidence>
<gene>
    <name evidence="1" type="ORF">ARMSODRAFT_190250</name>
</gene>
<accession>A0A2H3C0B8</accession>
<dbReference type="EMBL" id="KZ293431">
    <property type="protein sequence ID" value="PBK68736.1"/>
    <property type="molecule type" value="Genomic_DNA"/>
</dbReference>
<reference evidence="2" key="1">
    <citation type="journal article" date="2017" name="Nat. Ecol. Evol.">
        <title>Genome expansion and lineage-specific genetic innovations in the forest pathogenic fungi Armillaria.</title>
        <authorList>
            <person name="Sipos G."/>
            <person name="Prasanna A.N."/>
            <person name="Walter M.C."/>
            <person name="O'Connor E."/>
            <person name="Balint B."/>
            <person name="Krizsan K."/>
            <person name="Kiss B."/>
            <person name="Hess J."/>
            <person name="Varga T."/>
            <person name="Slot J."/>
            <person name="Riley R."/>
            <person name="Boka B."/>
            <person name="Rigling D."/>
            <person name="Barry K."/>
            <person name="Lee J."/>
            <person name="Mihaltcheva S."/>
            <person name="LaButti K."/>
            <person name="Lipzen A."/>
            <person name="Waldron R."/>
            <person name="Moloney N.M."/>
            <person name="Sperisen C."/>
            <person name="Kredics L."/>
            <person name="Vagvoelgyi C."/>
            <person name="Patrignani A."/>
            <person name="Fitzpatrick D."/>
            <person name="Nagy I."/>
            <person name="Doyle S."/>
            <person name="Anderson J.B."/>
            <person name="Grigoriev I.V."/>
            <person name="Gueldener U."/>
            <person name="Muensterkoetter M."/>
            <person name="Nagy L.G."/>
        </authorList>
    </citation>
    <scope>NUCLEOTIDE SEQUENCE [LARGE SCALE GENOMIC DNA]</scope>
    <source>
        <strain evidence="2">28-4</strain>
    </source>
</reference>
<dbReference type="Proteomes" id="UP000218334">
    <property type="component" value="Unassembled WGS sequence"/>
</dbReference>
<protein>
    <submittedName>
        <fullName evidence="1">Uncharacterized protein</fullName>
    </submittedName>
</protein>
<sequence length="96" mass="11640">MRGTRFDIILLSTTFTMLTLVGVCRYSICCTYTFHHIGFRFSLYAWTTRSLNQFIIHYNMHIKVHRYRIRYLFNYPPLCYYSCVIDLRTALYIAQM</sequence>
<organism evidence="1 2">
    <name type="scientific">Armillaria solidipes</name>
    <dbReference type="NCBI Taxonomy" id="1076256"/>
    <lineage>
        <taxon>Eukaryota</taxon>
        <taxon>Fungi</taxon>
        <taxon>Dikarya</taxon>
        <taxon>Basidiomycota</taxon>
        <taxon>Agaricomycotina</taxon>
        <taxon>Agaricomycetes</taxon>
        <taxon>Agaricomycetidae</taxon>
        <taxon>Agaricales</taxon>
        <taxon>Marasmiineae</taxon>
        <taxon>Physalacriaceae</taxon>
        <taxon>Armillaria</taxon>
    </lineage>
</organism>
<keyword evidence="2" id="KW-1185">Reference proteome</keyword>
<proteinExistence type="predicted"/>
<dbReference type="AlphaFoldDB" id="A0A2H3C0B8"/>
<evidence type="ECO:0000313" key="2">
    <source>
        <dbReference type="Proteomes" id="UP000218334"/>
    </source>
</evidence>
<name>A0A2H3C0B8_9AGAR</name>